<dbReference type="Pfam" id="PF00568">
    <property type="entry name" value="WH1"/>
    <property type="match status" value="1"/>
</dbReference>
<feature type="compositionally biased region" description="Low complexity" evidence="1">
    <location>
        <begin position="8"/>
        <end position="17"/>
    </location>
</feature>
<dbReference type="PROSITE" id="PS50229">
    <property type="entry name" value="WH1"/>
    <property type="match status" value="1"/>
</dbReference>
<protein>
    <submittedName>
        <fullName evidence="4">Uncharacterized protein LOC108669085</fullName>
    </submittedName>
</protein>
<dbReference type="OrthoDB" id="5786858at2759"/>
<feature type="region of interest" description="Disordered" evidence="1">
    <location>
        <begin position="308"/>
        <end position="431"/>
    </location>
</feature>
<accession>A0A8B7NE27</accession>
<feature type="region of interest" description="Disordered" evidence="1">
    <location>
        <begin position="1"/>
        <end position="27"/>
    </location>
</feature>
<feature type="compositionally biased region" description="Basic and acidic residues" evidence="1">
    <location>
        <begin position="373"/>
        <end position="396"/>
    </location>
</feature>
<feature type="compositionally biased region" description="Low complexity" evidence="1">
    <location>
        <begin position="317"/>
        <end position="328"/>
    </location>
</feature>
<dbReference type="InterPro" id="IPR000697">
    <property type="entry name" value="WH1/EVH1_dom"/>
</dbReference>
<keyword evidence="3" id="KW-1185">Reference proteome</keyword>
<feature type="compositionally biased region" description="Gly residues" evidence="1">
    <location>
        <begin position="753"/>
        <end position="775"/>
    </location>
</feature>
<gene>
    <name evidence="4" type="primary">LOC108669085</name>
</gene>
<dbReference type="SMART" id="SM00461">
    <property type="entry name" value="WH1"/>
    <property type="match status" value="1"/>
</dbReference>
<dbReference type="PANTHER" id="PTHR11202">
    <property type="entry name" value="SPROUTY-RELATED, EVH1 DOMAIN-CONTAINING PROTEIN FAMILY MEMBER"/>
    <property type="match status" value="1"/>
</dbReference>
<dbReference type="GO" id="GO:0019901">
    <property type="term" value="F:protein kinase binding"/>
    <property type="evidence" value="ECO:0007669"/>
    <property type="project" value="TreeGrafter"/>
</dbReference>
<feature type="compositionally biased region" description="Low complexity" evidence="1">
    <location>
        <begin position="113"/>
        <end position="122"/>
    </location>
</feature>
<dbReference type="GO" id="GO:0016020">
    <property type="term" value="C:membrane"/>
    <property type="evidence" value="ECO:0007669"/>
    <property type="project" value="InterPro"/>
</dbReference>
<feature type="compositionally biased region" description="Low complexity" evidence="1">
    <location>
        <begin position="146"/>
        <end position="161"/>
    </location>
</feature>
<feature type="compositionally biased region" description="Gly residues" evidence="1">
    <location>
        <begin position="18"/>
        <end position="27"/>
    </location>
</feature>
<name>A0A8B7NE27_HYAAZ</name>
<dbReference type="PROSITE" id="PS51227">
    <property type="entry name" value="SPR"/>
    <property type="match status" value="1"/>
</dbReference>
<feature type="region of interest" description="Disordered" evidence="1">
    <location>
        <begin position="751"/>
        <end position="775"/>
    </location>
</feature>
<feature type="compositionally biased region" description="Low complexity" evidence="1">
    <location>
        <begin position="91"/>
        <end position="105"/>
    </location>
</feature>
<feature type="region of interest" description="Disordered" evidence="1">
    <location>
        <begin position="73"/>
        <end position="161"/>
    </location>
</feature>
<dbReference type="Pfam" id="PF05210">
    <property type="entry name" value="Sprouty"/>
    <property type="match status" value="2"/>
</dbReference>
<dbReference type="InterPro" id="IPR007875">
    <property type="entry name" value="Sprouty"/>
</dbReference>
<dbReference type="Proteomes" id="UP000694843">
    <property type="component" value="Unplaced"/>
</dbReference>
<dbReference type="GO" id="GO:0043409">
    <property type="term" value="P:negative regulation of MAPK cascade"/>
    <property type="evidence" value="ECO:0007669"/>
    <property type="project" value="TreeGrafter"/>
</dbReference>
<dbReference type="Gene3D" id="2.30.29.30">
    <property type="entry name" value="Pleckstrin-homology domain (PH domain)/Phosphotyrosine-binding domain (PTB)"/>
    <property type="match status" value="1"/>
</dbReference>
<proteinExistence type="predicted"/>
<evidence type="ECO:0000256" key="1">
    <source>
        <dbReference type="SAM" id="MobiDB-lite"/>
    </source>
</evidence>
<sequence length="775" mass="82791">MTEGNDDGSVSSSSSSSGGSGAWCGGGNGSVTSSSSYLVRVHAQVMMRDDSRGGWLPRGGGGLSNVSVVKRVIHHHPPPPPPLLSVHHVHGTSSSSSSSSSATNNPPLPPLPSNHQQQQPQQYHHHHHPHNHHHHPLHHHHHHHAASTSSSQAFSSQPVQQHLDGPTKEYLIYGKKISDQSVVLSCSIRKDFEYYKVMPTFHHWRTGEHKFGLTFQTAADARAFDRGVRQAVKELMDGMGEAEFPASPVPPVPRSCLAYPPTFTQPTLYNVHPALPPHNHLQHYYYTPFDDTDISPSEEDVFVAVNLPVNDSTGNDAPSPNAPSSSSAVYNTGGGNNNGGSSSSASPTHLQRISYQHRRPPPALPPALPPLNRSDDDVLSGEDKNKELRPHAKPDGEGTSDYPYVQFVHDRPSSQMDKPPPGGVITSQPPLNHDYYYPVIEGKKPDGSSRERRDSIDSIKRANQLQDQQLMVASTLSSVSGGFGLSSVSRKDGNLPMRSPASVFGSFTKPDATRGGKSYDVRGGGKQKDALSSLTSGGGLKQQNLKGNIKLQCRHCRDSFYPENNPRGSCEYAPDFFRSAMDALTCIGCAQCMLYHCMSDKEAEYVRHPCTCSGGCCESTCCLPTRGFPCCCCSCCRCCRGDGDRGTDMVHGGPPDPGGSEMVGLGASKPGSNILDNAGSGCGRRWVGLTLLSLLVPCLCCYLPLKGCHSAFVSCGVCGGKHEAVAGGGRHNAASEDKFGPKHIESKLAAATRGGGGGRYTAGRFSGGGRFDGGS</sequence>
<dbReference type="RefSeq" id="XP_018011860.1">
    <property type="nucleotide sequence ID" value="XM_018156371.2"/>
</dbReference>
<evidence type="ECO:0000313" key="4">
    <source>
        <dbReference type="RefSeq" id="XP_018011860.1"/>
    </source>
</evidence>
<dbReference type="KEGG" id="hazt:108669085"/>
<dbReference type="PANTHER" id="PTHR11202:SF3">
    <property type="entry name" value="SPROUTY-RELATED PROTEIN WITH EVH-1 DOMAIN, ISOFORM C"/>
    <property type="match status" value="1"/>
</dbReference>
<organism evidence="3 4">
    <name type="scientific">Hyalella azteca</name>
    <name type="common">Amphipod</name>
    <dbReference type="NCBI Taxonomy" id="294128"/>
    <lineage>
        <taxon>Eukaryota</taxon>
        <taxon>Metazoa</taxon>
        <taxon>Ecdysozoa</taxon>
        <taxon>Arthropoda</taxon>
        <taxon>Crustacea</taxon>
        <taxon>Multicrustacea</taxon>
        <taxon>Malacostraca</taxon>
        <taxon>Eumalacostraca</taxon>
        <taxon>Peracarida</taxon>
        <taxon>Amphipoda</taxon>
        <taxon>Senticaudata</taxon>
        <taxon>Talitrida</taxon>
        <taxon>Talitroidea</taxon>
        <taxon>Hyalellidae</taxon>
        <taxon>Hyalella</taxon>
    </lineage>
</organism>
<dbReference type="CTD" id="36643"/>
<evidence type="ECO:0000313" key="3">
    <source>
        <dbReference type="Proteomes" id="UP000694843"/>
    </source>
</evidence>
<dbReference type="OMA" id="HRTRRWI"/>
<dbReference type="AlphaFoldDB" id="A0A8B7NE27"/>
<dbReference type="GeneID" id="108669085"/>
<feature type="domain" description="WH1" evidence="2">
    <location>
        <begin position="30"/>
        <end position="235"/>
    </location>
</feature>
<evidence type="ECO:0000259" key="2">
    <source>
        <dbReference type="PROSITE" id="PS50229"/>
    </source>
</evidence>
<feature type="region of interest" description="Disordered" evidence="1">
    <location>
        <begin position="514"/>
        <end position="535"/>
    </location>
</feature>
<dbReference type="SUPFAM" id="SSF50729">
    <property type="entry name" value="PH domain-like"/>
    <property type="match status" value="2"/>
</dbReference>
<feature type="compositionally biased region" description="Basic residues" evidence="1">
    <location>
        <begin position="123"/>
        <end position="145"/>
    </location>
</feature>
<reference evidence="4" key="1">
    <citation type="submission" date="2025-08" db="UniProtKB">
        <authorList>
            <consortium name="RefSeq"/>
        </authorList>
    </citation>
    <scope>IDENTIFICATION</scope>
    <source>
        <tissue evidence="4">Whole organism</tissue>
    </source>
</reference>
<dbReference type="InterPro" id="IPR011993">
    <property type="entry name" value="PH-like_dom_sf"/>
</dbReference>